<name>A0ABR2YLV0_9CHLO</name>
<dbReference type="Proteomes" id="UP001491310">
    <property type="component" value="Unassembled WGS sequence"/>
</dbReference>
<dbReference type="EMBL" id="JALJOT010000008">
    <property type="protein sequence ID" value="KAK9907985.1"/>
    <property type="molecule type" value="Genomic_DNA"/>
</dbReference>
<sequence length="91" mass="9489">MSGLIVASALRSEETDLGRRNLQESNIVKPSTGETINKGNVRLNTGFTAAQSTARIAGVTMVKGGTAGSGSLNGSNLRKRSHSAKKSARLF</sequence>
<feature type="compositionally biased region" description="Basic residues" evidence="1">
    <location>
        <begin position="77"/>
        <end position="91"/>
    </location>
</feature>
<protein>
    <submittedName>
        <fullName evidence="2">Uncharacterized protein</fullName>
    </submittedName>
</protein>
<organism evidence="2 3">
    <name type="scientific">Coccomyxa subellipsoidea</name>
    <dbReference type="NCBI Taxonomy" id="248742"/>
    <lineage>
        <taxon>Eukaryota</taxon>
        <taxon>Viridiplantae</taxon>
        <taxon>Chlorophyta</taxon>
        <taxon>core chlorophytes</taxon>
        <taxon>Trebouxiophyceae</taxon>
        <taxon>Trebouxiophyceae incertae sedis</taxon>
        <taxon>Coccomyxaceae</taxon>
        <taxon>Coccomyxa</taxon>
    </lineage>
</organism>
<reference evidence="2 3" key="1">
    <citation type="journal article" date="2024" name="Nat. Commun.">
        <title>Phylogenomics reveals the evolutionary origins of lichenization in chlorophyte algae.</title>
        <authorList>
            <person name="Puginier C."/>
            <person name="Libourel C."/>
            <person name="Otte J."/>
            <person name="Skaloud P."/>
            <person name="Haon M."/>
            <person name="Grisel S."/>
            <person name="Petersen M."/>
            <person name="Berrin J.G."/>
            <person name="Delaux P.M."/>
            <person name="Dal Grande F."/>
            <person name="Keller J."/>
        </authorList>
    </citation>
    <scope>NUCLEOTIDE SEQUENCE [LARGE SCALE GENOMIC DNA]</scope>
    <source>
        <strain evidence="2 3">SAG 216-7</strain>
    </source>
</reference>
<proteinExistence type="predicted"/>
<evidence type="ECO:0000313" key="3">
    <source>
        <dbReference type="Proteomes" id="UP001491310"/>
    </source>
</evidence>
<keyword evidence="3" id="KW-1185">Reference proteome</keyword>
<gene>
    <name evidence="2" type="ORF">WJX75_001043</name>
</gene>
<comment type="caution">
    <text evidence="2">The sequence shown here is derived from an EMBL/GenBank/DDBJ whole genome shotgun (WGS) entry which is preliminary data.</text>
</comment>
<accession>A0ABR2YLV0</accession>
<feature type="region of interest" description="Disordered" evidence="1">
    <location>
        <begin position="66"/>
        <end position="91"/>
    </location>
</feature>
<evidence type="ECO:0000256" key="1">
    <source>
        <dbReference type="SAM" id="MobiDB-lite"/>
    </source>
</evidence>
<evidence type="ECO:0000313" key="2">
    <source>
        <dbReference type="EMBL" id="KAK9907985.1"/>
    </source>
</evidence>